<evidence type="ECO:0000256" key="1">
    <source>
        <dbReference type="SAM" id="MobiDB-lite"/>
    </source>
</evidence>
<proteinExistence type="predicted"/>
<feature type="compositionally biased region" description="Basic and acidic residues" evidence="1">
    <location>
        <begin position="42"/>
        <end position="56"/>
    </location>
</feature>
<gene>
    <name evidence="2" type="ORF">LSINAPIS_LOCUS471</name>
</gene>
<dbReference type="Proteomes" id="UP000324832">
    <property type="component" value="Unassembled WGS sequence"/>
</dbReference>
<dbReference type="EMBL" id="FZQP02000013">
    <property type="protein sequence ID" value="VVC86695.1"/>
    <property type="molecule type" value="Genomic_DNA"/>
</dbReference>
<protein>
    <recommendedName>
        <fullName evidence="4">BESS domain-containing protein</fullName>
    </recommendedName>
</protein>
<dbReference type="AlphaFoldDB" id="A0A5E4PNI1"/>
<feature type="region of interest" description="Disordered" evidence="1">
    <location>
        <begin position="40"/>
        <end position="79"/>
    </location>
</feature>
<feature type="region of interest" description="Disordered" evidence="1">
    <location>
        <begin position="187"/>
        <end position="209"/>
    </location>
</feature>
<evidence type="ECO:0000313" key="3">
    <source>
        <dbReference type="Proteomes" id="UP000324832"/>
    </source>
</evidence>
<feature type="region of interest" description="Disordered" evidence="1">
    <location>
        <begin position="1"/>
        <end position="26"/>
    </location>
</feature>
<feature type="region of interest" description="Disordered" evidence="1">
    <location>
        <begin position="225"/>
        <end position="250"/>
    </location>
</feature>
<reference evidence="2 3" key="1">
    <citation type="submission" date="2017-07" db="EMBL/GenBank/DDBJ databases">
        <authorList>
            <person name="Talla V."/>
            <person name="Backstrom N."/>
        </authorList>
    </citation>
    <scope>NUCLEOTIDE SEQUENCE [LARGE SCALE GENOMIC DNA]</scope>
</reference>
<accession>A0A5E4PNI1</accession>
<organism evidence="2 3">
    <name type="scientific">Leptidea sinapis</name>
    <dbReference type="NCBI Taxonomy" id="189913"/>
    <lineage>
        <taxon>Eukaryota</taxon>
        <taxon>Metazoa</taxon>
        <taxon>Ecdysozoa</taxon>
        <taxon>Arthropoda</taxon>
        <taxon>Hexapoda</taxon>
        <taxon>Insecta</taxon>
        <taxon>Pterygota</taxon>
        <taxon>Neoptera</taxon>
        <taxon>Endopterygota</taxon>
        <taxon>Lepidoptera</taxon>
        <taxon>Glossata</taxon>
        <taxon>Ditrysia</taxon>
        <taxon>Papilionoidea</taxon>
        <taxon>Pieridae</taxon>
        <taxon>Dismorphiinae</taxon>
        <taxon>Leptidea</taxon>
    </lineage>
</organism>
<evidence type="ECO:0000313" key="2">
    <source>
        <dbReference type="EMBL" id="VVC86695.1"/>
    </source>
</evidence>
<feature type="compositionally biased region" description="Polar residues" evidence="1">
    <location>
        <begin position="225"/>
        <end position="238"/>
    </location>
</feature>
<sequence>MVLTRLIAPYEPQRRPPKRPAVLARERKASCSYYLTKRNTRVQRDNIDRETQEQEKYSVLSMDPPATPPTPTQPKKKKVSGIDHQTFMERAVSFLEKTENENIHSEDQEEYHLAKLWASKLRKLSRNQKLCAEKAINDILFEAELGNLNNNSIKINESTKSNASPHPYSATPTSTYFIPSPLASPSKQNSIISFQSNPSPQPASQPATVKHFDFSQKQELNQTTVYPNENATLYSSGDPSHIILKPRENP</sequence>
<name>A0A5E4PNI1_9NEOP</name>
<keyword evidence="3" id="KW-1185">Reference proteome</keyword>
<feature type="compositionally biased region" description="Polar residues" evidence="1">
    <location>
        <begin position="187"/>
        <end position="197"/>
    </location>
</feature>
<evidence type="ECO:0008006" key="4">
    <source>
        <dbReference type="Google" id="ProtNLM"/>
    </source>
</evidence>